<dbReference type="PROSITE" id="PS51352">
    <property type="entry name" value="THIOREDOXIN_2"/>
    <property type="match status" value="1"/>
</dbReference>
<evidence type="ECO:0000256" key="5">
    <source>
        <dbReference type="ARBA" id="ARBA00023284"/>
    </source>
</evidence>
<feature type="domain" description="Thioredoxin" evidence="6">
    <location>
        <begin position="29"/>
        <end position="218"/>
    </location>
</feature>
<evidence type="ECO:0000259" key="6">
    <source>
        <dbReference type="PROSITE" id="PS51352"/>
    </source>
</evidence>
<evidence type="ECO:0000256" key="1">
    <source>
        <dbReference type="ARBA" id="ARBA00005791"/>
    </source>
</evidence>
<reference evidence="7" key="1">
    <citation type="submission" date="2019-09" db="EMBL/GenBank/DDBJ databases">
        <authorList>
            <person name="Li J."/>
        </authorList>
    </citation>
    <scope>NUCLEOTIDE SEQUENCE [LARGE SCALE GENOMIC DNA]</scope>
    <source>
        <strain evidence="7">NRBC 14897</strain>
    </source>
</reference>
<dbReference type="Proteomes" id="UP001515100">
    <property type="component" value="Unassembled WGS sequence"/>
</dbReference>
<accession>A0A641ANM2</accession>
<keyword evidence="5" id="KW-0676">Redox-active center</keyword>
<protein>
    <submittedName>
        <fullName evidence="7">Thioredoxin domain-containing protein</fullName>
    </submittedName>
</protein>
<evidence type="ECO:0000256" key="4">
    <source>
        <dbReference type="ARBA" id="ARBA00023157"/>
    </source>
</evidence>
<dbReference type="InterPro" id="IPR012336">
    <property type="entry name" value="Thioredoxin-like_fold"/>
</dbReference>
<dbReference type="SUPFAM" id="SSF52833">
    <property type="entry name" value="Thioredoxin-like"/>
    <property type="match status" value="1"/>
</dbReference>
<dbReference type="Pfam" id="PF13462">
    <property type="entry name" value="Thioredoxin_4"/>
    <property type="match status" value="1"/>
</dbReference>
<dbReference type="GO" id="GO:0016491">
    <property type="term" value="F:oxidoreductase activity"/>
    <property type="evidence" value="ECO:0007669"/>
    <property type="project" value="UniProtKB-KW"/>
</dbReference>
<comment type="caution">
    <text evidence="7">The sequence shown here is derived from an EMBL/GenBank/DDBJ whole genome shotgun (WGS) entry which is preliminary data.</text>
</comment>
<dbReference type="InterPro" id="IPR013766">
    <property type="entry name" value="Thioredoxin_domain"/>
</dbReference>
<proteinExistence type="inferred from homology"/>
<keyword evidence="2" id="KW-0732">Signal</keyword>
<keyword evidence="4" id="KW-1015">Disulfide bond</keyword>
<name>A0A641ANM2_9ACTN</name>
<evidence type="ECO:0000313" key="8">
    <source>
        <dbReference type="Proteomes" id="UP001515100"/>
    </source>
</evidence>
<sequence length="219" mass="24163">MKTMTRQTKIAILFGLIAVALFGGAFVYQNLGGTEPADATERQDITVRADSHRLDTADDGKVTLVEFLDFECEACRAAYPFVEQLREQYDGQVTFVLRYFPIPSHTNANNAAYAVESAARQGKLEDMYKRMYDTQAEWGESQDSKADLFRSYAQELGLDMAQYDADVASPDVAARVAKDVADGQRLGVTGTPSFYLNGEPLIPSTTDEFIDAIDNALAK</sequence>
<dbReference type="PANTHER" id="PTHR13887:SF14">
    <property type="entry name" value="DISULFIDE BOND FORMATION PROTEIN D"/>
    <property type="match status" value="1"/>
</dbReference>
<comment type="similarity">
    <text evidence="1">Belongs to the thioredoxin family. DsbA subfamily.</text>
</comment>
<dbReference type="PANTHER" id="PTHR13887">
    <property type="entry name" value="GLUTATHIONE S-TRANSFERASE KAPPA"/>
    <property type="match status" value="1"/>
</dbReference>
<organism evidence="7 8">
    <name type="scientific">Aeromicrobium fastidiosum</name>
    <dbReference type="NCBI Taxonomy" id="52699"/>
    <lineage>
        <taxon>Bacteria</taxon>
        <taxon>Bacillati</taxon>
        <taxon>Actinomycetota</taxon>
        <taxon>Actinomycetes</taxon>
        <taxon>Propionibacteriales</taxon>
        <taxon>Nocardioidaceae</taxon>
        <taxon>Aeromicrobium</taxon>
    </lineage>
</organism>
<keyword evidence="8" id="KW-1185">Reference proteome</keyword>
<evidence type="ECO:0000313" key="7">
    <source>
        <dbReference type="EMBL" id="KAA1376402.1"/>
    </source>
</evidence>
<dbReference type="EMBL" id="SDPP02000003">
    <property type="protein sequence ID" value="KAA1376402.1"/>
    <property type="molecule type" value="Genomic_DNA"/>
</dbReference>
<keyword evidence="3" id="KW-0560">Oxidoreductase</keyword>
<dbReference type="InterPro" id="IPR036249">
    <property type="entry name" value="Thioredoxin-like_sf"/>
</dbReference>
<dbReference type="AlphaFoldDB" id="A0A641ANM2"/>
<evidence type="ECO:0000256" key="2">
    <source>
        <dbReference type="ARBA" id="ARBA00022729"/>
    </source>
</evidence>
<dbReference type="Gene3D" id="3.40.30.10">
    <property type="entry name" value="Glutaredoxin"/>
    <property type="match status" value="1"/>
</dbReference>
<gene>
    <name evidence="7" type="ORF">ESP62_013305</name>
</gene>
<dbReference type="OrthoDB" id="117402at2"/>
<evidence type="ECO:0000256" key="3">
    <source>
        <dbReference type="ARBA" id="ARBA00023002"/>
    </source>
</evidence>